<dbReference type="AlphaFoldDB" id="A0A1M6IX80"/>
<evidence type="ECO:0000256" key="2">
    <source>
        <dbReference type="ARBA" id="ARBA00005983"/>
    </source>
</evidence>
<evidence type="ECO:0000256" key="10">
    <source>
        <dbReference type="ARBA" id="ARBA00023098"/>
    </source>
</evidence>
<keyword evidence="4" id="KW-0808">Transferase</keyword>
<dbReference type="SMART" id="SM00046">
    <property type="entry name" value="DAGKc"/>
    <property type="match status" value="1"/>
</dbReference>
<organism evidence="14 15">
    <name type="scientific">Geosporobacter subterraneus DSM 17957</name>
    <dbReference type="NCBI Taxonomy" id="1121919"/>
    <lineage>
        <taxon>Bacteria</taxon>
        <taxon>Bacillati</taxon>
        <taxon>Bacillota</taxon>
        <taxon>Clostridia</taxon>
        <taxon>Peptostreptococcales</taxon>
        <taxon>Thermotaleaceae</taxon>
        <taxon>Geosporobacter</taxon>
    </lineage>
</organism>
<evidence type="ECO:0000256" key="3">
    <source>
        <dbReference type="ARBA" id="ARBA00022516"/>
    </source>
</evidence>
<protein>
    <submittedName>
        <fullName evidence="14">Lipid kinase, YegS/Rv2252/BmrU family</fullName>
    </submittedName>
</protein>
<keyword evidence="10" id="KW-0443">Lipid metabolism</keyword>
<feature type="domain" description="DAGKc" evidence="13">
    <location>
        <begin position="1"/>
        <end position="128"/>
    </location>
</feature>
<dbReference type="PROSITE" id="PS50146">
    <property type="entry name" value="DAGK"/>
    <property type="match status" value="1"/>
</dbReference>
<reference evidence="15" key="1">
    <citation type="submission" date="2016-11" db="EMBL/GenBank/DDBJ databases">
        <authorList>
            <person name="Varghese N."/>
            <person name="Submissions S."/>
        </authorList>
    </citation>
    <scope>NUCLEOTIDE SEQUENCE [LARGE SCALE GENOMIC DNA]</scope>
    <source>
        <strain evidence="15">DSM 17957</strain>
    </source>
</reference>
<proteinExistence type="inferred from homology"/>
<evidence type="ECO:0000256" key="7">
    <source>
        <dbReference type="ARBA" id="ARBA00022777"/>
    </source>
</evidence>
<dbReference type="GO" id="GO:0005886">
    <property type="term" value="C:plasma membrane"/>
    <property type="evidence" value="ECO:0007669"/>
    <property type="project" value="TreeGrafter"/>
</dbReference>
<dbReference type="InterPro" id="IPR050187">
    <property type="entry name" value="Lipid_Phosphate_FormReg"/>
</dbReference>
<evidence type="ECO:0000256" key="12">
    <source>
        <dbReference type="ARBA" id="ARBA00023264"/>
    </source>
</evidence>
<evidence type="ECO:0000256" key="5">
    <source>
        <dbReference type="ARBA" id="ARBA00022723"/>
    </source>
</evidence>
<comment type="similarity">
    <text evidence="2">Belongs to the diacylglycerol/lipid kinase family.</text>
</comment>
<dbReference type="InterPro" id="IPR017438">
    <property type="entry name" value="ATP-NAD_kinase_N"/>
</dbReference>
<dbReference type="EMBL" id="FQZV01000023">
    <property type="protein sequence ID" value="SHJ39043.1"/>
    <property type="molecule type" value="Genomic_DNA"/>
</dbReference>
<evidence type="ECO:0000313" key="14">
    <source>
        <dbReference type="EMBL" id="SHJ39043.1"/>
    </source>
</evidence>
<dbReference type="InterPro" id="IPR001206">
    <property type="entry name" value="Diacylglycerol_kinase_cat_dom"/>
</dbReference>
<keyword evidence="9" id="KW-0460">Magnesium</keyword>
<sequence>MGILFIVNPVAGKGKSLEYAAYIEQTLKEKAVDYALKFTSCKGEAEQIAREAAYGIYEKIVAVGGDGTVYEVINGLVGGTAALGVIPAGTGNDFVKTIGISQNLEEALETILDGKSISIDCGKVNDRYFINVASVGLDAEIARKTEEIKRYISGPTAYVAGVFKTLFQYELQPVEITIDDWSYKGKITLVAVGNGKYYGGGMKIVPTAEVDDGYFTICLVKPMSKLKMLRLFPTIFTGDHTKEPEVEILKGKKVKVHSREPMILNTDGDIIGTTPVTFEVIENRIAVIVAGKDT</sequence>
<keyword evidence="11" id="KW-0594">Phospholipid biosynthesis</keyword>
<keyword evidence="12" id="KW-1208">Phospholipid metabolism</keyword>
<evidence type="ECO:0000256" key="1">
    <source>
        <dbReference type="ARBA" id="ARBA00001946"/>
    </source>
</evidence>
<dbReference type="GO" id="GO:0016301">
    <property type="term" value="F:kinase activity"/>
    <property type="evidence" value="ECO:0007669"/>
    <property type="project" value="UniProtKB-KW"/>
</dbReference>
<keyword evidence="8" id="KW-0067">ATP-binding</keyword>
<dbReference type="RefSeq" id="WP_110941119.1">
    <property type="nucleotide sequence ID" value="NZ_FQZV01000023.1"/>
</dbReference>
<dbReference type="GO" id="GO:0008654">
    <property type="term" value="P:phospholipid biosynthetic process"/>
    <property type="evidence" value="ECO:0007669"/>
    <property type="project" value="UniProtKB-KW"/>
</dbReference>
<keyword evidence="3" id="KW-0444">Lipid biosynthesis</keyword>
<gene>
    <name evidence="14" type="ORF">SAMN02745975_01976</name>
</gene>
<evidence type="ECO:0000313" key="15">
    <source>
        <dbReference type="Proteomes" id="UP000184536"/>
    </source>
</evidence>
<keyword evidence="15" id="KW-1185">Reference proteome</keyword>
<dbReference type="Gene3D" id="3.40.50.10330">
    <property type="entry name" value="Probable inorganic polyphosphate/atp-NAD kinase, domain 1"/>
    <property type="match status" value="1"/>
</dbReference>
<dbReference type="GO" id="GO:0046872">
    <property type="term" value="F:metal ion binding"/>
    <property type="evidence" value="ECO:0007669"/>
    <property type="project" value="UniProtKB-KW"/>
</dbReference>
<dbReference type="NCBIfam" id="TIGR00147">
    <property type="entry name" value="YegS/Rv2252/BmrU family lipid kinase"/>
    <property type="match status" value="1"/>
</dbReference>
<name>A0A1M6IX80_9FIRM</name>
<dbReference type="SUPFAM" id="SSF111331">
    <property type="entry name" value="NAD kinase/diacylglycerol kinase-like"/>
    <property type="match status" value="1"/>
</dbReference>
<dbReference type="InterPro" id="IPR045540">
    <property type="entry name" value="YegS/DAGK_C"/>
</dbReference>
<accession>A0A1M6IX80</accession>
<evidence type="ECO:0000256" key="9">
    <source>
        <dbReference type="ARBA" id="ARBA00022842"/>
    </source>
</evidence>
<dbReference type="InterPro" id="IPR005218">
    <property type="entry name" value="Diacylglycerol/lipid_kinase"/>
</dbReference>
<keyword evidence="7 14" id="KW-0418">Kinase</keyword>
<evidence type="ECO:0000259" key="13">
    <source>
        <dbReference type="PROSITE" id="PS50146"/>
    </source>
</evidence>
<evidence type="ECO:0000256" key="6">
    <source>
        <dbReference type="ARBA" id="ARBA00022741"/>
    </source>
</evidence>
<dbReference type="Pfam" id="PF19279">
    <property type="entry name" value="YegS_C"/>
    <property type="match status" value="1"/>
</dbReference>
<dbReference type="Proteomes" id="UP000184536">
    <property type="component" value="Unassembled WGS sequence"/>
</dbReference>
<comment type="cofactor">
    <cofactor evidence="1">
        <name>Mg(2+)</name>
        <dbReference type="ChEBI" id="CHEBI:18420"/>
    </cofactor>
</comment>
<dbReference type="STRING" id="1121919.SAMN02745975_01976"/>
<dbReference type="InterPro" id="IPR016064">
    <property type="entry name" value="NAD/diacylglycerol_kinase_sf"/>
</dbReference>
<dbReference type="GO" id="GO:0005524">
    <property type="term" value="F:ATP binding"/>
    <property type="evidence" value="ECO:0007669"/>
    <property type="project" value="UniProtKB-KW"/>
</dbReference>
<dbReference type="Pfam" id="PF00781">
    <property type="entry name" value="DAGK_cat"/>
    <property type="match status" value="1"/>
</dbReference>
<evidence type="ECO:0000256" key="8">
    <source>
        <dbReference type="ARBA" id="ARBA00022840"/>
    </source>
</evidence>
<keyword evidence="5" id="KW-0479">Metal-binding</keyword>
<dbReference type="Gene3D" id="2.60.200.40">
    <property type="match status" value="1"/>
</dbReference>
<evidence type="ECO:0000256" key="4">
    <source>
        <dbReference type="ARBA" id="ARBA00022679"/>
    </source>
</evidence>
<dbReference type="PANTHER" id="PTHR12358:SF106">
    <property type="entry name" value="LIPID KINASE YEGS"/>
    <property type="match status" value="1"/>
</dbReference>
<evidence type="ECO:0000256" key="11">
    <source>
        <dbReference type="ARBA" id="ARBA00023209"/>
    </source>
</evidence>
<dbReference type="PANTHER" id="PTHR12358">
    <property type="entry name" value="SPHINGOSINE KINASE"/>
    <property type="match status" value="1"/>
</dbReference>
<keyword evidence="6" id="KW-0547">Nucleotide-binding</keyword>
<dbReference type="OrthoDB" id="9786026at2"/>